<dbReference type="EMBL" id="JAMXFA010000061">
    <property type="protein sequence ID" value="MCT7981331.1"/>
    <property type="molecule type" value="Genomic_DNA"/>
</dbReference>
<evidence type="ECO:0000313" key="2">
    <source>
        <dbReference type="Proteomes" id="UP001525961"/>
    </source>
</evidence>
<proteinExistence type="predicted"/>
<organism evidence="1 2">
    <name type="scientific">Laspinema olomoucense D3b</name>
    <dbReference type="NCBI Taxonomy" id="2953688"/>
    <lineage>
        <taxon>Bacteria</taxon>
        <taxon>Bacillati</taxon>
        <taxon>Cyanobacteriota</taxon>
        <taxon>Cyanophyceae</taxon>
        <taxon>Oscillatoriophycideae</taxon>
        <taxon>Oscillatoriales</taxon>
        <taxon>Laspinemataceae</taxon>
        <taxon>Laspinema</taxon>
        <taxon>Laspinema olomoucense</taxon>
    </lineage>
</organism>
<comment type="caution">
    <text evidence="1">The sequence shown here is derived from an EMBL/GenBank/DDBJ whole genome shotgun (WGS) entry which is preliminary data.</text>
</comment>
<reference evidence="1 2" key="1">
    <citation type="journal article" date="2022" name="Front. Microbiol.">
        <title>High genomic differentiation and limited gene flow indicate recent cryptic speciation within the genus Laspinema (cyanobacteria).</title>
        <authorList>
            <person name="Stanojkovic A."/>
            <person name="Skoupy S."/>
            <person name="Skaloud P."/>
            <person name="Dvorak P."/>
        </authorList>
    </citation>
    <scope>NUCLEOTIDE SEQUENCE [LARGE SCALE GENOMIC DNA]</scope>
    <source>
        <strain evidence="1 2">D3b</strain>
    </source>
</reference>
<name>A0ABT2NFQ8_9CYAN</name>
<protein>
    <submittedName>
        <fullName evidence="1">Uncharacterized protein</fullName>
    </submittedName>
</protein>
<sequence length="58" mass="6301">MGNSPWLNFPASILAAGGAIALQLRMPYRLLSETGVLPGFLHPHRAFARKSVSEVQLL</sequence>
<evidence type="ECO:0000313" key="1">
    <source>
        <dbReference type="EMBL" id="MCT7981331.1"/>
    </source>
</evidence>
<dbReference type="RefSeq" id="WP_261200809.1">
    <property type="nucleotide sequence ID" value="NZ_JAMXFA010000061.1"/>
</dbReference>
<dbReference type="Proteomes" id="UP001525961">
    <property type="component" value="Unassembled WGS sequence"/>
</dbReference>
<gene>
    <name evidence="1" type="ORF">NG792_26755</name>
</gene>
<keyword evidence="2" id="KW-1185">Reference proteome</keyword>
<accession>A0ABT2NFQ8</accession>